<gene>
    <name evidence="3" type="ORF">KCX82_11575</name>
</gene>
<reference evidence="3" key="1">
    <citation type="submission" date="2021-04" db="EMBL/GenBank/DDBJ databases">
        <title>Sinoanaerobacter chloroacetimidivorans sp. nov., an obligate anaerobic bacterium isolated from anaerobic sludge.</title>
        <authorList>
            <person name="Bao Y."/>
        </authorList>
    </citation>
    <scope>NUCLEOTIDE SEQUENCE</scope>
    <source>
        <strain evidence="3">BAD-6</strain>
    </source>
</reference>
<comment type="similarity">
    <text evidence="1">Belongs to the 4-hydroxybenzoyl-CoA thioesterase family.</text>
</comment>
<comment type="caution">
    <text evidence="3">The sequence shown here is derived from an EMBL/GenBank/DDBJ whole genome shotgun (WGS) entry which is preliminary data.</text>
</comment>
<dbReference type="InterPro" id="IPR050563">
    <property type="entry name" value="4-hydroxybenzoyl-CoA_TE"/>
</dbReference>
<dbReference type="EMBL" id="JAGSND010000007">
    <property type="protein sequence ID" value="MBR0598520.1"/>
    <property type="molecule type" value="Genomic_DNA"/>
</dbReference>
<evidence type="ECO:0000256" key="2">
    <source>
        <dbReference type="ARBA" id="ARBA00022801"/>
    </source>
</evidence>
<dbReference type="Gene3D" id="3.10.129.10">
    <property type="entry name" value="Hotdog Thioesterase"/>
    <property type="match status" value="1"/>
</dbReference>
<reference evidence="3" key="2">
    <citation type="submission" date="2021-04" db="EMBL/GenBank/DDBJ databases">
        <authorList>
            <person name="Liu J."/>
        </authorList>
    </citation>
    <scope>NUCLEOTIDE SEQUENCE</scope>
    <source>
        <strain evidence="3">BAD-6</strain>
    </source>
</reference>
<dbReference type="GO" id="GO:0047617">
    <property type="term" value="F:fatty acyl-CoA hydrolase activity"/>
    <property type="evidence" value="ECO:0007669"/>
    <property type="project" value="TreeGrafter"/>
</dbReference>
<dbReference type="PANTHER" id="PTHR31793:SF27">
    <property type="entry name" value="NOVEL THIOESTERASE SUPERFAMILY DOMAIN AND SAPOSIN A-TYPE DOMAIN CONTAINING PROTEIN (0610012H03RIK)"/>
    <property type="match status" value="1"/>
</dbReference>
<accession>A0A8J7W3Z3</accession>
<organism evidence="3 4">
    <name type="scientific">Sinanaerobacter chloroacetimidivorans</name>
    <dbReference type="NCBI Taxonomy" id="2818044"/>
    <lineage>
        <taxon>Bacteria</taxon>
        <taxon>Bacillati</taxon>
        <taxon>Bacillota</taxon>
        <taxon>Clostridia</taxon>
        <taxon>Peptostreptococcales</taxon>
        <taxon>Anaerovoracaceae</taxon>
        <taxon>Sinanaerobacter</taxon>
    </lineage>
</organism>
<name>A0A8J7W3Z3_9FIRM</name>
<evidence type="ECO:0000313" key="3">
    <source>
        <dbReference type="EMBL" id="MBR0598520.1"/>
    </source>
</evidence>
<keyword evidence="2" id="KW-0378">Hydrolase</keyword>
<evidence type="ECO:0000313" key="4">
    <source>
        <dbReference type="Proteomes" id="UP000675664"/>
    </source>
</evidence>
<dbReference type="Proteomes" id="UP000675664">
    <property type="component" value="Unassembled WGS sequence"/>
</dbReference>
<dbReference type="SUPFAM" id="SSF54637">
    <property type="entry name" value="Thioesterase/thiol ester dehydrase-isomerase"/>
    <property type="match status" value="1"/>
</dbReference>
<dbReference type="Pfam" id="PF13279">
    <property type="entry name" value="4HBT_2"/>
    <property type="match status" value="1"/>
</dbReference>
<dbReference type="AlphaFoldDB" id="A0A8J7W3Z3"/>
<keyword evidence="4" id="KW-1185">Reference proteome</keyword>
<dbReference type="PANTHER" id="PTHR31793">
    <property type="entry name" value="4-HYDROXYBENZOYL-COA THIOESTERASE FAMILY MEMBER"/>
    <property type="match status" value="1"/>
</dbReference>
<sequence>MKQIETKFNVRYSETDQMKIVHHSNYTIWFESGRSDFLKSVGISVSYIENEGILLPLYEMNCKFKKPARFEDEILVLTGLKRLSCARVIFTYKVFQANTNVLLATGETMHAWTNKSFEPVNAMKKIPEVYDILAGLLGANSEQ</sequence>
<dbReference type="RefSeq" id="WP_227018644.1">
    <property type="nucleotide sequence ID" value="NZ_JAGSND010000007.1"/>
</dbReference>
<protein>
    <submittedName>
        <fullName evidence="3">Acyl-CoA thioesterase</fullName>
    </submittedName>
</protein>
<dbReference type="InterPro" id="IPR006684">
    <property type="entry name" value="YbgC/YbaW"/>
</dbReference>
<dbReference type="CDD" id="cd00586">
    <property type="entry name" value="4HBT"/>
    <property type="match status" value="1"/>
</dbReference>
<evidence type="ECO:0000256" key="1">
    <source>
        <dbReference type="ARBA" id="ARBA00005953"/>
    </source>
</evidence>
<dbReference type="PIRSF" id="PIRSF003230">
    <property type="entry name" value="YbgC"/>
    <property type="match status" value="1"/>
</dbReference>
<proteinExistence type="inferred from homology"/>
<dbReference type="NCBIfam" id="TIGR00051">
    <property type="entry name" value="YbgC/FadM family acyl-CoA thioesterase"/>
    <property type="match status" value="1"/>
</dbReference>
<dbReference type="InterPro" id="IPR029069">
    <property type="entry name" value="HotDog_dom_sf"/>
</dbReference>